<dbReference type="Proteomes" id="UP000198775">
    <property type="component" value="Unassembled WGS sequence"/>
</dbReference>
<dbReference type="CDD" id="cd03524">
    <property type="entry name" value="RPA2_OBF_family"/>
    <property type="match status" value="1"/>
</dbReference>
<proteinExistence type="predicted"/>
<keyword evidence="3" id="KW-1185">Reference proteome</keyword>
<feature type="region of interest" description="Disordered" evidence="1">
    <location>
        <begin position="448"/>
        <end position="479"/>
    </location>
</feature>
<reference evidence="3" key="1">
    <citation type="submission" date="2016-10" db="EMBL/GenBank/DDBJ databases">
        <authorList>
            <person name="Varghese N."/>
            <person name="Submissions S."/>
        </authorList>
    </citation>
    <scope>NUCLEOTIDE SEQUENCE [LARGE SCALE GENOMIC DNA]</scope>
    <source>
        <strain evidence="3">IBRC-M 10043</strain>
    </source>
</reference>
<dbReference type="AlphaFoldDB" id="A0A1H8MJV9"/>
<feature type="compositionally biased region" description="Basic and acidic residues" evidence="1">
    <location>
        <begin position="173"/>
        <end position="187"/>
    </location>
</feature>
<sequence length="479" mass="53237">MNRKQLTGPDGKTQKVTDTNPNAITDREIYEELNYAPIQVMHESPGSMSVLGELHMDNMIEGAEDDGEVFVATWLQEAKADDDFRATSPSEVDAFGRRPGETREQWEARVNGVQSTVGQESELPEERERARDFEDRQGNRAEQNREAMSAYADAWQEDFEGRAKAGGSFEYSGLHDRDGQEADSDPRRTLSQEELAQVNEAIEKACDDIGMAADKKTVGRAVARAFQRGHHITTAIEIVVGRYREGEYGIRPIDSIEPWMARYDTMAVTVQGEVVDAYEPFQNNQYQVLKIDDGTQTIKCTVWKQAVHGRNHRQDDPEYTPPRVGAEVIVEDARVNAFGGGKVALGFIKNQDLWTESRMHILEQGDGELVTNTPDVEASNGPADGCAVTDEDALKAQVEKRERGYHNAPQEFIGIEADPDEIGDFSGGEHSGPETYRFDAASCPDWFLEQDEVEVRERDGDTDETAAPKAESPSPGTAD</sequence>
<evidence type="ECO:0000313" key="3">
    <source>
        <dbReference type="Proteomes" id="UP000198775"/>
    </source>
</evidence>
<dbReference type="Gene3D" id="2.40.50.140">
    <property type="entry name" value="Nucleic acid-binding proteins"/>
    <property type="match status" value="1"/>
</dbReference>
<dbReference type="EMBL" id="FOCX01000009">
    <property type="protein sequence ID" value="SEO17518.1"/>
    <property type="molecule type" value="Genomic_DNA"/>
</dbReference>
<feature type="compositionally biased region" description="Basic and acidic residues" evidence="1">
    <location>
        <begin position="94"/>
        <end position="107"/>
    </location>
</feature>
<dbReference type="RefSeq" id="WP_092659987.1">
    <property type="nucleotide sequence ID" value="NZ_FOCX01000009.1"/>
</dbReference>
<feature type="region of interest" description="Disordered" evidence="1">
    <location>
        <begin position="166"/>
        <end position="187"/>
    </location>
</feature>
<evidence type="ECO:0000256" key="1">
    <source>
        <dbReference type="SAM" id="MobiDB-lite"/>
    </source>
</evidence>
<gene>
    <name evidence="2" type="ORF">SAMN05216388_100921</name>
</gene>
<name>A0A1H8MJV9_9EURY</name>
<protein>
    <submittedName>
        <fullName evidence="2">Uncharacterized protein</fullName>
    </submittedName>
</protein>
<feature type="region of interest" description="Disordered" evidence="1">
    <location>
        <begin position="83"/>
        <end position="148"/>
    </location>
</feature>
<feature type="region of interest" description="Disordered" evidence="1">
    <location>
        <begin position="1"/>
        <end position="22"/>
    </location>
</feature>
<accession>A0A1H8MJV9</accession>
<dbReference type="InterPro" id="IPR012340">
    <property type="entry name" value="NA-bd_OB-fold"/>
</dbReference>
<evidence type="ECO:0000313" key="2">
    <source>
        <dbReference type="EMBL" id="SEO17518.1"/>
    </source>
</evidence>
<organism evidence="2 3">
    <name type="scientific">Halorientalis persicus</name>
    <dbReference type="NCBI Taxonomy" id="1367881"/>
    <lineage>
        <taxon>Archaea</taxon>
        <taxon>Methanobacteriati</taxon>
        <taxon>Methanobacteriota</taxon>
        <taxon>Stenosarchaea group</taxon>
        <taxon>Halobacteria</taxon>
        <taxon>Halobacteriales</taxon>
        <taxon>Haloarculaceae</taxon>
        <taxon>Halorientalis</taxon>
    </lineage>
</organism>
<feature type="compositionally biased region" description="Basic and acidic residues" evidence="1">
    <location>
        <begin position="124"/>
        <end position="145"/>
    </location>
</feature>